<dbReference type="SUPFAM" id="SSF53756">
    <property type="entry name" value="UDP-Glycosyltransferase/glycogen phosphorylase"/>
    <property type="match status" value="1"/>
</dbReference>
<dbReference type="InterPro" id="IPR001296">
    <property type="entry name" value="Glyco_trans_1"/>
</dbReference>
<comment type="caution">
    <text evidence="2">The sequence shown here is derived from an EMBL/GenBank/DDBJ whole genome shotgun (WGS) entry which is preliminary data.</text>
</comment>
<protein>
    <submittedName>
        <fullName evidence="2">Glycosyltransferase family 4 protein</fullName>
    </submittedName>
</protein>
<evidence type="ECO:0000313" key="2">
    <source>
        <dbReference type="EMBL" id="MBD2199680.1"/>
    </source>
</evidence>
<name>A0ABR8AJK0_9CYAN</name>
<evidence type="ECO:0000313" key="3">
    <source>
        <dbReference type="Proteomes" id="UP000658514"/>
    </source>
</evidence>
<dbReference type="RefSeq" id="WP_190549400.1">
    <property type="nucleotide sequence ID" value="NZ_CAWPNO010000101.1"/>
</dbReference>
<dbReference type="PANTHER" id="PTHR45947:SF3">
    <property type="entry name" value="SULFOQUINOVOSYL TRANSFERASE SQD2"/>
    <property type="match status" value="1"/>
</dbReference>
<feature type="domain" description="Glycosyl transferase family 1" evidence="1">
    <location>
        <begin position="2"/>
        <end position="150"/>
    </location>
</feature>
<dbReference type="InterPro" id="IPR050194">
    <property type="entry name" value="Glycosyltransferase_grp1"/>
</dbReference>
<keyword evidence="3" id="KW-1185">Reference proteome</keyword>
<organism evidence="2 3">
    <name type="scientific">Calothrix parietina FACHB-288</name>
    <dbReference type="NCBI Taxonomy" id="2692896"/>
    <lineage>
        <taxon>Bacteria</taxon>
        <taxon>Bacillati</taxon>
        <taxon>Cyanobacteriota</taxon>
        <taxon>Cyanophyceae</taxon>
        <taxon>Nostocales</taxon>
        <taxon>Calotrichaceae</taxon>
        <taxon>Calothrix</taxon>
    </lineage>
</organism>
<gene>
    <name evidence="2" type="ORF">H6G24_30115</name>
</gene>
<proteinExistence type="predicted"/>
<dbReference type="PANTHER" id="PTHR45947">
    <property type="entry name" value="SULFOQUINOVOSYL TRANSFERASE SQD2"/>
    <property type="match status" value="1"/>
</dbReference>
<dbReference type="Proteomes" id="UP000658514">
    <property type="component" value="Unassembled WGS sequence"/>
</dbReference>
<dbReference type="Pfam" id="PF00534">
    <property type="entry name" value="Glycos_transf_1"/>
    <property type="match status" value="1"/>
</dbReference>
<dbReference type="EMBL" id="JACJQH010000065">
    <property type="protein sequence ID" value="MBD2199680.1"/>
    <property type="molecule type" value="Genomic_DNA"/>
</dbReference>
<dbReference type="Gene3D" id="3.40.50.2000">
    <property type="entry name" value="Glycogen Phosphorylase B"/>
    <property type="match status" value="2"/>
</dbReference>
<accession>A0ABR8AJK0</accession>
<sequence length="195" mass="22068">MVISIGRLIKVKNPLCLLSIFEKISDRTIHLLLIGDGAMKSTFIAEMTNRQLENRIKMTGLIAREAVYQHLANADLFVSTSWLEGLPVAVLEAISCGCPVILSDIPPHREIADGVDFIPLIHPDDVVGFAEEIMRFHQMSASQRAEIGQKCKQLVEERFSLTAMHKKYEAVYRHNYQQAHQTEKTPHKFSITIDK</sequence>
<reference evidence="2 3" key="1">
    <citation type="journal article" date="2020" name="ISME J.">
        <title>Comparative genomics reveals insights into cyanobacterial evolution and habitat adaptation.</title>
        <authorList>
            <person name="Chen M.Y."/>
            <person name="Teng W.K."/>
            <person name="Zhao L."/>
            <person name="Hu C.X."/>
            <person name="Zhou Y.K."/>
            <person name="Han B.P."/>
            <person name="Song L.R."/>
            <person name="Shu W.S."/>
        </authorList>
    </citation>
    <scope>NUCLEOTIDE SEQUENCE [LARGE SCALE GENOMIC DNA]</scope>
    <source>
        <strain evidence="2 3">FACHB-288</strain>
    </source>
</reference>
<dbReference type="CDD" id="cd03801">
    <property type="entry name" value="GT4_PimA-like"/>
    <property type="match status" value="1"/>
</dbReference>
<evidence type="ECO:0000259" key="1">
    <source>
        <dbReference type="Pfam" id="PF00534"/>
    </source>
</evidence>